<dbReference type="GO" id="GO:0016709">
    <property type="term" value="F:oxidoreductase activity, acting on paired donors, with incorporation or reduction of molecular oxygen, NAD(P)H as one donor, and incorporation of one atom of oxygen"/>
    <property type="evidence" value="ECO:0007669"/>
    <property type="project" value="UniProtKB-ARBA"/>
</dbReference>
<dbReference type="Gene3D" id="3.40.30.120">
    <property type="match status" value="1"/>
</dbReference>
<name>A0A5N6SG14_ASPPS</name>
<reference evidence="8 9" key="1">
    <citation type="submission" date="2019-04" db="EMBL/GenBank/DDBJ databases">
        <title>Friends and foes A comparative genomics study of 23 Aspergillus species from section Flavi.</title>
        <authorList>
            <consortium name="DOE Joint Genome Institute"/>
            <person name="Kjaerbolling I."/>
            <person name="Vesth T."/>
            <person name="Frisvad J.C."/>
            <person name="Nybo J.L."/>
            <person name="Theobald S."/>
            <person name="Kildgaard S."/>
            <person name="Isbrandt T."/>
            <person name="Kuo A."/>
            <person name="Sato A."/>
            <person name="Lyhne E.K."/>
            <person name="Kogle M.E."/>
            <person name="Wiebenga A."/>
            <person name="Kun R.S."/>
            <person name="Lubbers R.J."/>
            <person name="Makela M.R."/>
            <person name="Barry K."/>
            <person name="Chovatia M."/>
            <person name="Clum A."/>
            <person name="Daum C."/>
            <person name="Haridas S."/>
            <person name="He G."/>
            <person name="LaButti K."/>
            <person name="Lipzen A."/>
            <person name="Mondo S."/>
            <person name="Riley R."/>
            <person name="Salamov A."/>
            <person name="Simmons B.A."/>
            <person name="Magnuson J.K."/>
            <person name="Henrissat B."/>
            <person name="Mortensen U.H."/>
            <person name="Larsen T.O."/>
            <person name="Devries R.P."/>
            <person name="Grigoriev I.V."/>
            <person name="Machida M."/>
            <person name="Baker S.E."/>
            <person name="Andersen M.R."/>
        </authorList>
    </citation>
    <scope>NUCLEOTIDE SEQUENCE [LARGE SCALE GENOMIC DNA]</scope>
    <source>
        <strain evidence="8 9">CBS 117625</strain>
    </source>
</reference>
<evidence type="ECO:0000256" key="2">
    <source>
        <dbReference type="ARBA" id="ARBA00022630"/>
    </source>
</evidence>
<evidence type="ECO:0000256" key="5">
    <source>
        <dbReference type="SAM" id="MobiDB-lite"/>
    </source>
</evidence>
<evidence type="ECO:0000256" key="1">
    <source>
        <dbReference type="ARBA" id="ARBA00001974"/>
    </source>
</evidence>
<feature type="domain" description="FAD-binding" evidence="6">
    <location>
        <begin position="647"/>
        <end position="970"/>
    </location>
</feature>
<evidence type="ECO:0000259" key="6">
    <source>
        <dbReference type="Pfam" id="PF01494"/>
    </source>
</evidence>
<dbReference type="Gene3D" id="3.50.50.60">
    <property type="entry name" value="FAD/NAD(P)-binding domain"/>
    <property type="match status" value="1"/>
</dbReference>
<protein>
    <submittedName>
        <fullName evidence="8">FAD binding domain-containing protein</fullName>
    </submittedName>
</protein>
<evidence type="ECO:0000313" key="8">
    <source>
        <dbReference type="EMBL" id="KAE8133666.1"/>
    </source>
</evidence>
<evidence type="ECO:0000259" key="7">
    <source>
        <dbReference type="Pfam" id="PF06985"/>
    </source>
</evidence>
<keyword evidence="4" id="KW-0560">Oxidoreductase</keyword>
<dbReference type="RefSeq" id="XP_031909729.1">
    <property type="nucleotide sequence ID" value="XM_032062804.1"/>
</dbReference>
<dbReference type="PANTHER" id="PTHR43004">
    <property type="entry name" value="TRK SYSTEM POTASSIUM UPTAKE PROTEIN"/>
    <property type="match status" value="1"/>
</dbReference>
<dbReference type="AlphaFoldDB" id="A0A5N6SG14"/>
<dbReference type="PANTHER" id="PTHR43004:SF19">
    <property type="entry name" value="BINDING MONOOXYGENASE, PUTATIVE (JCVI)-RELATED"/>
    <property type="match status" value="1"/>
</dbReference>
<keyword evidence="9" id="KW-1185">Reference proteome</keyword>
<evidence type="ECO:0000256" key="3">
    <source>
        <dbReference type="ARBA" id="ARBA00022827"/>
    </source>
</evidence>
<dbReference type="InterPro" id="IPR050641">
    <property type="entry name" value="RIFMO-like"/>
</dbReference>
<dbReference type="Pfam" id="PF01494">
    <property type="entry name" value="FAD_binding_3"/>
    <property type="match status" value="1"/>
</dbReference>
<comment type="cofactor">
    <cofactor evidence="1">
        <name>FAD</name>
        <dbReference type="ChEBI" id="CHEBI:57692"/>
    </cofactor>
</comment>
<evidence type="ECO:0000313" key="9">
    <source>
        <dbReference type="Proteomes" id="UP000325672"/>
    </source>
</evidence>
<dbReference type="InterPro" id="IPR010730">
    <property type="entry name" value="HET"/>
</dbReference>
<evidence type="ECO:0000256" key="4">
    <source>
        <dbReference type="ARBA" id="ARBA00023002"/>
    </source>
</evidence>
<dbReference type="GeneID" id="43647014"/>
<dbReference type="InterPro" id="IPR036188">
    <property type="entry name" value="FAD/NAD-bd_sf"/>
</dbReference>
<dbReference type="EMBL" id="ML743613">
    <property type="protein sequence ID" value="KAE8133666.1"/>
    <property type="molecule type" value="Genomic_DNA"/>
</dbReference>
<gene>
    <name evidence="8" type="ORF">BDV38DRAFT_295921</name>
</gene>
<dbReference type="OrthoDB" id="2690153at2759"/>
<dbReference type="Pfam" id="PF21274">
    <property type="entry name" value="Rng_hyd_C"/>
    <property type="match status" value="1"/>
</dbReference>
<feature type="region of interest" description="Disordered" evidence="5">
    <location>
        <begin position="707"/>
        <end position="737"/>
    </location>
</feature>
<proteinExistence type="predicted"/>
<dbReference type="PRINTS" id="PR00420">
    <property type="entry name" value="RNGMNOXGNASE"/>
</dbReference>
<organism evidence="8 9">
    <name type="scientific">Aspergillus pseudotamarii</name>
    <dbReference type="NCBI Taxonomy" id="132259"/>
    <lineage>
        <taxon>Eukaryota</taxon>
        <taxon>Fungi</taxon>
        <taxon>Dikarya</taxon>
        <taxon>Ascomycota</taxon>
        <taxon>Pezizomycotina</taxon>
        <taxon>Eurotiomycetes</taxon>
        <taxon>Eurotiomycetidae</taxon>
        <taxon>Eurotiales</taxon>
        <taxon>Aspergillaceae</taxon>
        <taxon>Aspergillus</taxon>
        <taxon>Aspergillus subgen. Circumdati</taxon>
    </lineage>
</organism>
<feature type="domain" description="Heterokaryon incompatibility" evidence="7">
    <location>
        <begin position="164"/>
        <end position="299"/>
    </location>
</feature>
<dbReference type="Pfam" id="PF06985">
    <property type="entry name" value="HET"/>
    <property type="match status" value="1"/>
</dbReference>
<keyword evidence="2" id="KW-0285">Flavoprotein</keyword>
<dbReference type="Gene3D" id="3.30.9.10">
    <property type="entry name" value="D-Amino Acid Oxidase, subunit A, domain 2"/>
    <property type="match status" value="1"/>
</dbReference>
<accession>A0A5N6SG14</accession>
<dbReference type="InterPro" id="IPR002938">
    <property type="entry name" value="FAD-bd"/>
</dbReference>
<dbReference type="Proteomes" id="UP000325672">
    <property type="component" value="Unassembled WGS sequence"/>
</dbReference>
<dbReference type="SUPFAM" id="SSF51905">
    <property type="entry name" value="FAD/NAD(P)-binding domain"/>
    <property type="match status" value="1"/>
</dbReference>
<sequence>MADDQEQTLCSRCQTISLDDLFRKVTSCALVEPDPSLVLDRTPEWANLTCSLCNFFLDMVPPEERDTCPRISIYRARQSTRNGSTNNTPVNAPDVALRTTLLIQTHSGGPTLSQRHFVNYSKVPETPVLINHERIPREEMDVLPLSVIDCHKREIVPVRGPCDYVALSYVWGQTAAQEAPKGNSLPPHLPCTVEDAMTVVRELGLQYLWVDRYCLDQSNKPEFEAQLNQMADIYRHALITIIGAAGSNGDYGLPGVSSRPRIKQPYIKIGDYTLWSSMTDPRTLVRESPWMTRAWTYQEGVFSRNWIAFTDEQVFFQRSNSEQTILERWWKTSCEMFPHGGLGADANCPLLNMYDKLTYPSDAINGILGLLKRCENGPYPMNHYFGIPILGPLVSHRKAMGRDPSRSWPLTEAFLVNLCWKARGTGPRRAEFPSWSWSGWQAVYEGFAQPLAHNGLTGRSLTKVKLLVEMEEDLVDWEAMCNMIDWDVYQDLTSLPRELYMQAPTVPLTLCREVRGTGDGFASHAADLTPIPWCAILNDNECEVLIEVNLVDEEIASTLQTTDSLLLKGIILRQLDPHTTQEYNPYDNQIWAFALIALGDKDGATRVGSLELRPDNYSVRWKYHVDHSGVKNEKCWVRNVLKDYHRVPTIVLEKHASIAKHPRAIGFTPRTLEIYRWLGIADQIPEVPKDFNLMRARVESMTGKWFESTSWSDTGSSDKKTSQEVPATKKQYSPSRGAALPQDQLEAILQATAVERGVDIRRQHKVTNVEQSQNGVTVTVLDPQNKEMQIEGSYLIAADGNRSTVRELLQIPRNGRGHMQTMRSVLFRAPLEQYMQGVHQFSIDQPDLKAFMTTYNDGRWVLMFHDDVERDEPTLRSAINQAIGRSDLPVDIITTGRWDLAALVADTFQLGRVFLAGDAAHTLPPNRGGYGANTGIHDVDNLAWKLAAVLAGKSSPELLDTYDAERRPVSLLRHDQIFARADYKVHLDKATPAGKKLDDDAMEFGQLYLSHGFIGVDNNLPRALKPDEWAGQPGTHVPHFWVTQDENPVSILDVVGEDSWTLVSESVEWEEVVAQVNLGSSVMLKHICIGRDVQFADRGSFQEALGVSATGASLLRPDGYIAWRTKVVPANPVKCLDNIVAQVAFRVNSH</sequence>
<dbReference type="GO" id="GO:0071949">
    <property type="term" value="F:FAD binding"/>
    <property type="evidence" value="ECO:0007669"/>
    <property type="project" value="InterPro"/>
</dbReference>
<keyword evidence="3" id="KW-0274">FAD</keyword>